<evidence type="ECO:0000256" key="11">
    <source>
        <dbReference type="ARBA" id="ARBA00022946"/>
    </source>
</evidence>
<keyword evidence="7" id="KW-0479">Metal-binding</keyword>
<evidence type="ECO:0000259" key="19">
    <source>
        <dbReference type="PROSITE" id="PS50865"/>
    </source>
</evidence>
<evidence type="ECO:0000256" key="3">
    <source>
        <dbReference type="ARBA" id="ARBA00022528"/>
    </source>
</evidence>
<comment type="subcellular location">
    <subcellularLocation>
        <location evidence="1">Plastid</location>
        <location evidence="1">Chloroplast membrane</location>
        <topology evidence="1">Multi-pass membrane protein</topology>
    </subcellularLocation>
</comment>
<feature type="region of interest" description="Disordered" evidence="18">
    <location>
        <begin position="567"/>
        <end position="586"/>
    </location>
</feature>
<evidence type="ECO:0000256" key="15">
    <source>
        <dbReference type="ARBA" id="ARBA00039024"/>
    </source>
</evidence>
<dbReference type="Gene3D" id="6.10.140.2220">
    <property type="match status" value="1"/>
</dbReference>
<evidence type="ECO:0000256" key="18">
    <source>
        <dbReference type="SAM" id="MobiDB-lite"/>
    </source>
</evidence>
<evidence type="ECO:0000313" key="21">
    <source>
        <dbReference type="Proteomes" id="UP001165090"/>
    </source>
</evidence>
<reference evidence="20 21" key="1">
    <citation type="journal article" date="2023" name="IScience">
        <title>Expanded male sex-determining region conserved during the evolution of homothallism in the green alga Volvox.</title>
        <authorList>
            <person name="Yamamoto K."/>
            <person name="Matsuzaki R."/>
            <person name="Mahakham W."/>
            <person name="Heman W."/>
            <person name="Sekimoto H."/>
            <person name="Kawachi M."/>
            <person name="Minakuchi Y."/>
            <person name="Toyoda A."/>
            <person name="Nozaki H."/>
        </authorList>
    </citation>
    <scope>NUCLEOTIDE SEQUENCE [LARGE SCALE GENOMIC DNA]</scope>
    <source>
        <strain evidence="20 21">NIES-4468</strain>
    </source>
</reference>
<keyword evidence="13" id="KW-0472">Membrane</keyword>
<keyword evidence="12" id="KW-1133">Transmembrane helix</keyword>
<dbReference type="PANTHER" id="PTHR32523:SF8">
    <property type="entry name" value="DOLICHOL KINASE"/>
    <property type="match status" value="1"/>
</dbReference>
<evidence type="ECO:0000256" key="16">
    <source>
        <dbReference type="ARBA" id="ARBA00048889"/>
    </source>
</evidence>
<proteinExistence type="inferred from homology"/>
<dbReference type="InterPro" id="IPR039606">
    <property type="entry name" value="Phytol/farnesol_kinase"/>
</dbReference>
<evidence type="ECO:0000256" key="6">
    <source>
        <dbReference type="ARBA" id="ARBA00022692"/>
    </source>
</evidence>
<evidence type="ECO:0000256" key="8">
    <source>
        <dbReference type="ARBA" id="ARBA00022771"/>
    </source>
</evidence>
<feature type="region of interest" description="Disordered" evidence="18">
    <location>
        <begin position="761"/>
        <end position="802"/>
    </location>
</feature>
<dbReference type="InterPro" id="IPR002893">
    <property type="entry name" value="Znf_MYND"/>
</dbReference>
<evidence type="ECO:0000256" key="13">
    <source>
        <dbReference type="ARBA" id="ARBA00023136"/>
    </source>
</evidence>
<evidence type="ECO:0000256" key="1">
    <source>
        <dbReference type="ARBA" id="ARBA00004508"/>
    </source>
</evidence>
<keyword evidence="5" id="KW-0808">Transferase</keyword>
<keyword evidence="4" id="KW-0934">Plastid</keyword>
<evidence type="ECO:0000256" key="14">
    <source>
        <dbReference type="ARBA" id="ARBA00024015"/>
    </source>
</evidence>
<comment type="pathway">
    <text evidence="14">Cofactor biosynthesis; tocopherol biosynthesis.</text>
</comment>
<keyword evidence="3" id="KW-0150">Chloroplast</keyword>
<dbReference type="SUPFAM" id="SSF144232">
    <property type="entry name" value="HIT/MYND zinc finger-like"/>
    <property type="match status" value="1"/>
</dbReference>
<evidence type="ECO:0000256" key="4">
    <source>
        <dbReference type="ARBA" id="ARBA00022640"/>
    </source>
</evidence>
<evidence type="ECO:0000256" key="9">
    <source>
        <dbReference type="ARBA" id="ARBA00022777"/>
    </source>
</evidence>
<evidence type="ECO:0000313" key="20">
    <source>
        <dbReference type="EMBL" id="GLI67438.1"/>
    </source>
</evidence>
<evidence type="ECO:0000256" key="10">
    <source>
        <dbReference type="ARBA" id="ARBA00022833"/>
    </source>
</evidence>
<keyword evidence="11" id="KW-0809">Transit peptide</keyword>
<keyword evidence="6" id="KW-0812">Transmembrane</keyword>
<feature type="compositionally biased region" description="Gly residues" evidence="18">
    <location>
        <begin position="573"/>
        <end position="584"/>
    </location>
</feature>
<comment type="caution">
    <text evidence="20">The sequence shown here is derived from an EMBL/GenBank/DDBJ whole genome shotgun (WGS) entry which is preliminary data.</text>
</comment>
<comment type="catalytic activity">
    <reaction evidence="16">
        <text>phytol + CTP = phytyl phosphate + CDP + H(+)</text>
        <dbReference type="Rhea" id="RHEA:38055"/>
        <dbReference type="ChEBI" id="CHEBI:15378"/>
        <dbReference type="ChEBI" id="CHEBI:17327"/>
        <dbReference type="ChEBI" id="CHEBI:37563"/>
        <dbReference type="ChEBI" id="CHEBI:58069"/>
        <dbReference type="ChEBI" id="CHEBI:75483"/>
        <dbReference type="EC" id="2.7.1.182"/>
    </reaction>
</comment>
<dbReference type="Pfam" id="PF01753">
    <property type="entry name" value="zf-MYND"/>
    <property type="match status" value="1"/>
</dbReference>
<dbReference type="EC" id="2.7.1.182" evidence="15"/>
<feature type="compositionally biased region" description="Low complexity" evidence="18">
    <location>
        <begin position="787"/>
        <end position="796"/>
    </location>
</feature>
<sequence length="960" mass="103799">MPAREACNVPLTRSLELICVTPSLLFATNALINHNKQVLTTVLDFTRGNLFDSYAKIFAAVGDVPPPYHESFTLVFSSLVMVMTQTAMTITGKDVDKNRILALNEAPIGPFCSTLYRGWINAMASSHVLEHSCKAFIRLESFAKASLAAGNCNQAKLCQRLVDMTVRLGTLVECTVTPHLKQPIFSLCPRPLAMLFSADPVLVGTLDIVRTILSGTCVQFWLGKELIEAWQAARGGEGKTFGLPTAALLPMPLKLGLAPHFQYLMNLCSTVWQVTVSGPQPPLMQATLARQQPLVIMADLSLPASMPYSAVDVYDMGHESIWSIVKLLPVFARTRNADLKSIGNTVWLLARLILELEPRHAVPRLPSLWRVLSHLTPVMSVGDLIVTTSYNRIIITLLQMRLASDVKLGPGRGEDGQQSCSASLHSALSSGLMGSLEQTLRRLGRLCSANVSAIPESLDVGYIVLSASGVWPAVLAHGSEKDIASLIVTLGKVAHARLACGNHIISIAKTMGVPTMSTVYLVALMEQAVAIILQPWNLVTYGGNTAASDSSTSKTGEACDSKRSFARSISGGQSEGQGAAGSGEGSSDTALAAAKRRLLALGNSLEGHFGNALDVDWLAEVGGQPPPGSPAAEQQRRLAVFAIMHWLPRIMSISPLSHWLSVSMSHAMSRLVLLVALQYMEACFKVETSQSQLTHRSYASWRALLISRMGVANWLKGVLNSLEQMQYHDPELVQGALDVLEILLITTPFDIISDISIISSSSSGMSNPDDKAVKSEDEDEGCGGGSSSMSIQASSSTMPTSGDTPCRLEEAVLLRCGRKNLLAVVHNLISKLPLLHNIANVSITMKAVQKLREEVFTKHHIAQFPSLPTPEEVERAAAAVGVQVCANPFCSTLRGAHESDLEYKRCSRCQAVNYCSTECQRADWSAGHRLNCKRATQVYLRDHDKKASDEVDGKTSWGET</sequence>
<evidence type="ECO:0000256" key="5">
    <source>
        <dbReference type="ARBA" id="ARBA00022679"/>
    </source>
</evidence>
<gene>
    <name evidence="20" type="ORF">VaNZ11_011631</name>
</gene>
<evidence type="ECO:0000256" key="12">
    <source>
        <dbReference type="ARBA" id="ARBA00022989"/>
    </source>
</evidence>
<keyword evidence="9" id="KW-0418">Kinase</keyword>
<name>A0ABQ5SD85_9CHLO</name>
<dbReference type="EMBL" id="BSDZ01000078">
    <property type="protein sequence ID" value="GLI67438.1"/>
    <property type="molecule type" value="Genomic_DNA"/>
</dbReference>
<protein>
    <recommendedName>
        <fullName evidence="15">phytol kinase</fullName>
        <ecNumber evidence="15">2.7.1.182</ecNumber>
    </recommendedName>
</protein>
<dbReference type="PANTHER" id="PTHR32523">
    <property type="entry name" value="PHYTOL KINASE 1, CHLOROPLASTIC"/>
    <property type="match status" value="1"/>
</dbReference>
<accession>A0ABQ5SD85</accession>
<keyword evidence="21" id="KW-1185">Reference proteome</keyword>
<dbReference type="PROSITE" id="PS50865">
    <property type="entry name" value="ZF_MYND_2"/>
    <property type="match status" value="1"/>
</dbReference>
<dbReference type="Proteomes" id="UP001165090">
    <property type="component" value="Unassembled WGS sequence"/>
</dbReference>
<evidence type="ECO:0000256" key="2">
    <source>
        <dbReference type="ARBA" id="ARBA00010794"/>
    </source>
</evidence>
<comment type="similarity">
    <text evidence="2">Belongs to the polyprenol kinase family.</text>
</comment>
<keyword evidence="8 17" id="KW-0863">Zinc-finger</keyword>
<organism evidence="20 21">
    <name type="scientific">Volvox africanus</name>
    <dbReference type="NCBI Taxonomy" id="51714"/>
    <lineage>
        <taxon>Eukaryota</taxon>
        <taxon>Viridiplantae</taxon>
        <taxon>Chlorophyta</taxon>
        <taxon>core chlorophytes</taxon>
        <taxon>Chlorophyceae</taxon>
        <taxon>CS clade</taxon>
        <taxon>Chlamydomonadales</taxon>
        <taxon>Volvocaceae</taxon>
        <taxon>Volvox</taxon>
    </lineage>
</organism>
<feature type="domain" description="MYND-type" evidence="19">
    <location>
        <begin position="887"/>
        <end position="932"/>
    </location>
</feature>
<evidence type="ECO:0000256" key="17">
    <source>
        <dbReference type="PROSITE-ProRule" id="PRU00134"/>
    </source>
</evidence>
<keyword evidence="10" id="KW-0862">Zinc</keyword>
<evidence type="ECO:0000256" key="7">
    <source>
        <dbReference type="ARBA" id="ARBA00022723"/>
    </source>
</evidence>